<reference evidence="2 3" key="1">
    <citation type="submission" date="2021-04" db="EMBL/GenBank/DDBJ databases">
        <title>Complete genome sequence of Stygiolobus sp. KN-1.</title>
        <authorList>
            <person name="Nakamura K."/>
            <person name="Sakai H."/>
            <person name="Kurosawa N."/>
        </authorList>
    </citation>
    <scope>NUCLEOTIDE SEQUENCE [LARGE SCALE GENOMIC DNA]</scope>
    <source>
        <strain evidence="2 3">KN-1</strain>
    </source>
</reference>
<accession>A0A8D5U765</accession>
<dbReference type="InterPro" id="IPR024047">
    <property type="entry name" value="MM3350-like_sf"/>
</dbReference>
<dbReference type="KEGG" id="csty:KN1_21230"/>
<dbReference type="SUPFAM" id="SSF159941">
    <property type="entry name" value="MM3350-like"/>
    <property type="match status" value="1"/>
</dbReference>
<evidence type="ECO:0000259" key="1">
    <source>
        <dbReference type="Pfam" id="PF07929"/>
    </source>
</evidence>
<dbReference type="Proteomes" id="UP000825123">
    <property type="component" value="Chromosome"/>
</dbReference>
<feature type="domain" description="Plasmid pRiA4b Orf3-like" evidence="1">
    <location>
        <begin position="48"/>
        <end position="143"/>
    </location>
</feature>
<dbReference type="InterPro" id="IPR012912">
    <property type="entry name" value="Plasmid_pRiA4b_Orf3-like"/>
</dbReference>
<dbReference type="AlphaFoldDB" id="A0A8D5U765"/>
<gene>
    <name evidence="2" type="ORF">KN1_21230</name>
</gene>
<keyword evidence="3" id="KW-1185">Reference proteome</keyword>
<evidence type="ECO:0000313" key="2">
    <source>
        <dbReference type="EMBL" id="BCU70826.1"/>
    </source>
</evidence>
<proteinExistence type="predicted"/>
<dbReference type="Gene3D" id="3.10.290.30">
    <property type="entry name" value="MM3350-like"/>
    <property type="match status" value="1"/>
</dbReference>
<sequence>MFIMREGYYHYLSPESALRHFRSCDKVKEVLSGELDGFILHIKDNYFPQYWLYIAVPSSLTLEDLDKFLRDIWVECCGHLSEFEIGGESVSPDGEADEITDNSFGDDEGVITAKDKLSDILHKGLEFGYTYDFGISTELTLRVVDGAK</sequence>
<organism evidence="2 3">
    <name type="scientific">Stygiolobus caldivivus</name>
    <dbReference type="NCBI Taxonomy" id="2824673"/>
    <lineage>
        <taxon>Archaea</taxon>
        <taxon>Thermoproteota</taxon>
        <taxon>Thermoprotei</taxon>
        <taxon>Sulfolobales</taxon>
        <taxon>Sulfolobaceae</taxon>
        <taxon>Stygiolobus</taxon>
    </lineage>
</organism>
<protein>
    <recommendedName>
        <fullName evidence="1">Plasmid pRiA4b Orf3-like domain-containing protein</fullName>
    </recommendedName>
</protein>
<dbReference type="EMBL" id="AP024597">
    <property type="protein sequence ID" value="BCU70826.1"/>
    <property type="molecule type" value="Genomic_DNA"/>
</dbReference>
<evidence type="ECO:0000313" key="3">
    <source>
        <dbReference type="Proteomes" id="UP000825123"/>
    </source>
</evidence>
<dbReference type="Pfam" id="PF07929">
    <property type="entry name" value="PRiA4_ORF3"/>
    <property type="match status" value="1"/>
</dbReference>
<name>A0A8D5U765_9CREN</name>